<dbReference type="Proteomes" id="UP000824120">
    <property type="component" value="Chromosome 11"/>
</dbReference>
<evidence type="ECO:0008006" key="4">
    <source>
        <dbReference type="Google" id="ProtNLM"/>
    </source>
</evidence>
<feature type="region of interest" description="Disordered" evidence="1">
    <location>
        <begin position="1"/>
        <end position="20"/>
    </location>
</feature>
<evidence type="ECO:0000313" key="2">
    <source>
        <dbReference type="EMBL" id="KAG5576543.1"/>
    </source>
</evidence>
<organism evidence="2 3">
    <name type="scientific">Solanum commersonii</name>
    <name type="common">Commerson's wild potato</name>
    <name type="synonym">Commerson's nightshade</name>
    <dbReference type="NCBI Taxonomy" id="4109"/>
    <lineage>
        <taxon>Eukaryota</taxon>
        <taxon>Viridiplantae</taxon>
        <taxon>Streptophyta</taxon>
        <taxon>Embryophyta</taxon>
        <taxon>Tracheophyta</taxon>
        <taxon>Spermatophyta</taxon>
        <taxon>Magnoliopsida</taxon>
        <taxon>eudicotyledons</taxon>
        <taxon>Gunneridae</taxon>
        <taxon>Pentapetalae</taxon>
        <taxon>asterids</taxon>
        <taxon>lamiids</taxon>
        <taxon>Solanales</taxon>
        <taxon>Solanaceae</taxon>
        <taxon>Solanoideae</taxon>
        <taxon>Solaneae</taxon>
        <taxon>Solanum</taxon>
    </lineage>
</organism>
<dbReference type="AlphaFoldDB" id="A0A9J5WMY0"/>
<evidence type="ECO:0000313" key="3">
    <source>
        <dbReference type="Proteomes" id="UP000824120"/>
    </source>
</evidence>
<proteinExistence type="predicted"/>
<name>A0A9J5WMY0_SOLCO</name>
<comment type="caution">
    <text evidence="2">The sequence shown here is derived from an EMBL/GenBank/DDBJ whole genome shotgun (WGS) entry which is preliminary data.</text>
</comment>
<accession>A0A9J5WMY0</accession>
<reference evidence="2 3" key="1">
    <citation type="submission" date="2020-09" db="EMBL/GenBank/DDBJ databases">
        <title>De no assembly of potato wild relative species, Solanum commersonii.</title>
        <authorList>
            <person name="Cho K."/>
        </authorList>
    </citation>
    <scope>NUCLEOTIDE SEQUENCE [LARGE SCALE GENOMIC DNA]</scope>
    <source>
        <strain evidence="2">LZ3.2</strain>
        <tissue evidence="2">Leaf</tissue>
    </source>
</reference>
<dbReference type="EMBL" id="JACXVP010000011">
    <property type="protein sequence ID" value="KAG5576543.1"/>
    <property type="molecule type" value="Genomic_DNA"/>
</dbReference>
<keyword evidence="3" id="KW-1185">Reference proteome</keyword>
<protein>
    <recommendedName>
        <fullName evidence="4">Integrase core domain containing protein</fullName>
    </recommendedName>
</protein>
<gene>
    <name evidence="2" type="ORF">H5410_056677</name>
</gene>
<feature type="compositionally biased region" description="Pro residues" evidence="1">
    <location>
        <begin position="7"/>
        <end position="18"/>
    </location>
</feature>
<sequence length="142" mass="15959">MPLHPALSPPMLPAPLLDPPQTQDHMKKLPCLMRTPVREKSRWDVVRSGAFMRNVEQMEVVILWLAEYITADGKRAEWVTAPRLGIQKATLNFVAKFFWLLVRNRVSPTKADNQLTLVHPTRTLGVGLIQNEANVAAPSRGS</sequence>
<evidence type="ECO:0000256" key="1">
    <source>
        <dbReference type="SAM" id="MobiDB-lite"/>
    </source>
</evidence>